<evidence type="ECO:0000313" key="2">
    <source>
        <dbReference type="EMBL" id="KZT36205.1"/>
    </source>
</evidence>
<evidence type="ECO:0000313" key="3">
    <source>
        <dbReference type="Proteomes" id="UP000076798"/>
    </source>
</evidence>
<dbReference type="OrthoDB" id="3192156at2759"/>
<accession>A0A166BC12</accession>
<gene>
    <name evidence="2" type="ORF">SISSUDRAFT_1050229</name>
</gene>
<keyword evidence="1" id="KW-0812">Transmembrane</keyword>
<organism evidence="2 3">
    <name type="scientific">Sistotremastrum suecicum HHB10207 ss-3</name>
    <dbReference type="NCBI Taxonomy" id="1314776"/>
    <lineage>
        <taxon>Eukaryota</taxon>
        <taxon>Fungi</taxon>
        <taxon>Dikarya</taxon>
        <taxon>Basidiomycota</taxon>
        <taxon>Agaricomycotina</taxon>
        <taxon>Agaricomycetes</taxon>
        <taxon>Sistotremastrales</taxon>
        <taxon>Sistotremastraceae</taxon>
        <taxon>Sistotremastrum</taxon>
    </lineage>
</organism>
<sequence>MDIVQKTFTSVLAPAPPFSWFDLPISTIDVVGALRLALVMRQLKEMVAAAQARQSAELKGSQPASARWEEPSYVKDMFMLLTVVYGGEIVSSSLLGLIPSFIPSPVYTGLFLGAGTVITLLPTVPTPSFSIELPLALLDGFTRALLLCNFIPPLVLKHSNPAISTSPWSLLLISLITANGGFFFVNLFSMLNPTGWSVATPPEVSRYGWTTLDLWIAPVITGLYSFWTHAQPFWAEAHAAVLGYVNTGDEVLLKALAVEPEVARARCAIIMATLFAGRAVNNFGYAWWKQVKAGPPVIKEKTQ</sequence>
<protein>
    <submittedName>
        <fullName evidence="2">Uncharacterized protein</fullName>
    </submittedName>
</protein>
<reference evidence="2 3" key="1">
    <citation type="journal article" date="2016" name="Mol. Biol. Evol.">
        <title>Comparative Genomics of Early-Diverging Mushroom-Forming Fungi Provides Insights into the Origins of Lignocellulose Decay Capabilities.</title>
        <authorList>
            <person name="Nagy L.G."/>
            <person name="Riley R."/>
            <person name="Tritt A."/>
            <person name="Adam C."/>
            <person name="Daum C."/>
            <person name="Floudas D."/>
            <person name="Sun H."/>
            <person name="Yadav J.S."/>
            <person name="Pangilinan J."/>
            <person name="Larsson K.H."/>
            <person name="Matsuura K."/>
            <person name="Barry K."/>
            <person name="Labutti K."/>
            <person name="Kuo R."/>
            <person name="Ohm R.A."/>
            <person name="Bhattacharya S.S."/>
            <person name="Shirouzu T."/>
            <person name="Yoshinaga Y."/>
            <person name="Martin F.M."/>
            <person name="Grigoriev I.V."/>
            <person name="Hibbett D.S."/>
        </authorList>
    </citation>
    <scope>NUCLEOTIDE SEQUENCE [LARGE SCALE GENOMIC DNA]</scope>
    <source>
        <strain evidence="2 3">HHB10207 ss-3</strain>
    </source>
</reference>
<evidence type="ECO:0000256" key="1">
    <source>
        <dbReference type="SAM" id="Phobius"/>
    </source>
</evidence>
<dbReference type="Proteomes" id="UP000076798">
    <property type="component" value="Unassembled WGS sequence"/>
</dbReference>
<feature type="transmembrane region" description="Helical" evidence="1">
    <location>
        <begin position="168"/>
        <end position="188"/>
    </location>
</feature>
<proteinExistence type="predicted"/>
<feature type="transmembrane region" description="Helical" evidence="1">
    <location>
        <begin position="77"/>
        <end position="98"/>
    </location>
</feature>
<dbReference type="EMBL" id="KV428114">
    <property type="protein sequence ID" value="KZT36205.1"/>
    <property type="molecule type" value="Genomic_DNA"/>
</dbReference>
<feature type="transmembrane region" description="Helical" evidence="1">
    <location>
        <begin position="104"/>
        <end position="124"/>
    </location>
</feature>
<keyword evidence="1" id="KW-0472">Membrane</keyword>
<dbReference type="AlphaFoldDB" id="A0A166BC12"/>
<keyword evidence="3" id="KW-1185">Reference proteome</keyword>
<name>A0A166BC12_9AGAM</name>
<keyword evidence="1" id="KW-1133">Transmembrane helix</keyword>